<feature type="compositionally biased region" description="Basic residues" evidence="6">
    <location>
        <begin position="630"/>
        <end position="657"/>
    </location>
</feature>
<feature type="domain" description="PPIase cyclophilin-type" evidence="7">
    <location>
        <begin position="10"/>
        <end position="174"/>
    </location>
</feature>
<dbReference type="OrthoDB" id="1166594at2759"/>
<feature type="compositionally biased region" description="Polar residues" evidence="6">
    <location>
        <begin position="430"/>
        <end position="447"/>
    </location>
</feature>
<feature type="compositionally biased region" description="Basic residues" evidence="6">
    <location>
        <begin position="466"/>
        <end position="484"/>
    </location>
</feature>
<evidence type="ECO:0000313" key="9">
    <source>
        <dbReference type="Proteomes" id="UP001165190"/>
    </source>
</evidence>
<dbReference type="SUPFAM" id="SSF50891">
    <property type="entry name" value="Cyclophilin-like"/>
    <property type="match status" value="1"/>
</dbReference>
<gene>
    <name evidence="8" type="ORF">HRI_002954300</name>
</gene>
<comment type="catalytic activity">
    <reaction evidence="1">
        <text>[protein]-peptidylproline (omega=180) = [protein]-peptidylproline (omega=0)</text>
        <dbReference type="Rhea" id="RHEA:16237"/>
        <dbReference type="Rhea" id="RHEA-COMP:10747"/>
        <dbReference type="Rhea" id="RHEA-COMP:10748"/>
        <dbReference type="ChEBI" id="CHEBI:83833"/>
        <dbReference type="ChEBI" id="CHEBI:83834"/>
        <dbReference type="EC" id="5.2.1.8"/>
    </reaction>
</comment>
<feature type="compositionally biased region" description="Acidic residues" evidence="6">
    <location>
        <begin position="225"/>
        <end position="240"/>
    </location>
</feature>
<evidence type="ECO:0000256" key="1">
    <source>
        <dbReference type="ARBA" id="ARBA00000971"/>
    </source>
</evidence>
<evidence type="ECO:0000256" key="2">
    <source>
        <dbReference type="ARBA" id="ARBA00007365"/>
    </source>
</evidence>
<dbReference type="GO" id="GO:0003755">
    <property type="term" value="F:peptidyl-prolyl cis-trans isomerase activity"/>
    <property type="evidence" value="ECO:0007669"/>
    <property type="project" value="UniProtKB-KW"/>
</dbReference>
<feature type="compositionally biased region" description="Low complexity" evidence="6">
    <location>
        <begin position="241"/>
        <end position="255"/>
    </location>
</feature>
<evidence type="ECO:0000256" key="5">
    <source>
        <dbReference type="ARBA" id="ARBA00023235"/>
    </source>
</evidence>
<feature type="compositionally biased region" description="Low complexity" evidence="6">
    <location>
        <begin position="743"/>
        <end position="756"/>
    </location>
</feature>
<feature type="compositionally biased region" description="Polar residues" evidence="6">
    <location>
        <begin position="659"/>
        <end position="668"/>
    </location>
</feature>
<feature type="compositionally biased region" description="Basic residues" evidence="6">
    <location>
        <begin position="520"/>
        <end position="538"/>
    </location>
</feature>
<sequence length="820" mass="93110">MAKKKNPLVFMDVSIDGDPFERMTFELFPDIAPKTAENFRALCTGEKGIGPKTGKALHYKGSFFHHVIKGSMAQGGDFVTRDGTSGQSIYDGKFPDEPPRLKHDGRGLLSMTTADRDTFGSQFIITFKANQNLDRKYVVFGKLVQGNEVLKKIENVGDEEGIPTVTVKIVNCGEVSEEKRKNKLKRGNDASDAISYEARRKGKHKKSSRDRRKRRRRYYSSDSESSSDSETESSESDSDSDSYLSSSSESDISSSSDDRRKRRKRSYKREKYKHGKRGDRRRDKKRKRHDKRSKRKSKRATDSLTDNDSESKTESSTDNDGDMQGKVQKGKDLSKKSVRRQSPSVVEKEICHRKRVEADLRVKEHEGPKENGKQQSNGIEKDAKSDRSAERPPDMVDDHPNKSRSRNISPKSPRRSVSGSPPHFPERNVSRSPIRSRSMNPARSLSKSPLRGRKSKSISRSPVRASSRRSISRSPVRSRSRRSPSRSPPRSSAGAHSRRSISRSPVRSSRHSISRSSQRSSHRSKSRSSGRAPPRRSPSRSPLRETSRKYRRSYSRSPTPVRRVRSPSADRGRGLSRSVSPDASPKRIRRGRGFSERYSYARRYRTPSPDRSPVRSYRYSGRIDNERYSRYRRYSPRRYRSPPRGRTPPRFRGRRSRTQSPSVSPSPQYRNRRYSRSPIRSRSPVDASRSRASPRAGRRRYPSQSRSRSESRSSLDSQSPKQASKARSRSSSGTLDGKKGLVSYDDGSPDLGSSGSPEQAVWFRAVQVLIQMVKITDSKYLSGTSLPVMELPSRLDEGLNTLKKMEQVVISEHNEQGRRG</sequence>
<evidence type="ECO:0000256" key="6">
    <source>
        <dbReference type="SAM" id="MobiDB-lite"/>
    </source>
</evidence>
<dbReference type="Gene3D" id="2.40.100.10">
    <property type="entry name" value="Cyclophilin-like"/>
    <property type="match status" value="1"/>
</dbReference>
<reference evidence="8" key="1">
    <citation type="submission" date="2023-05" db="EMBL/GenBank/DDBJ databases">
        <title>Genome and transcriptome analyses reveal genes involved in the formation of fine ridges on petal epidermal cells in Hibiscus trionum.</title>
        <authorList>
            <person name="Koshimizu S."/>
            <person name="Masuda S."/>
            <person name="Ishii T."/>
            <person name="Shirasu K."/>
            <person name="Hoshino A."/>
            <person name="Arita M."/>
        </authorList>
    </citation>
    <scope>NUCLEOTIDE SEQUENCE</scope>
    <source>
        <strain evidence="8">Hamamatsu line</strain>
    </source>
</reference>
<dbReference type="EMBL" id="BSYR01000024">
    <property type="protein sequence ID" value="GMI92850.1"/>
    <property type="molecule type" value="Genomic_DNA"/>
</dbReference>
<dbReference type="EC" id="5.2.1.8" evidence="3"/>
<dbReference type="GO" id="GO:0006457">
    <property type="term" value="P:protein folding"/>
    <property type="evidence" value="ECO:0007669"/>
    <property type="project" value="TreeGrafter"/>
</dbReference>
<feature type="region of interest" description="Disordered" evidence="6">
    <location>
        <begin position="178"/>
        <end position="756"/>
    </location>
</feature>
<evidence type="ECO:0000256" key="4">
    <source>
        <dbReference type="ARBA" id="ARBA00023110"/>
    </source>
</evidence>
<name>A0A9W7IAK0_HIBTR</name>
<dbReference type="GO" id="GO:0016018">
    <property type="term" value="F:cyclosporin A binding"/>
    <property type="evidence" value="ECO:0007669"/>
    <property type="project" value="TreeGrafter"/>
</dbReference>
<feature type="compositionally biased region" description="Low complexity" evidence="6">
    <location>
        <begin position="676"/>
        <end position="695"/>
    </location>
</feature>
<dbReference type="PANTHER" id="PTHR11071">
    <property type="entry name" value="PEPTIDYL-PROLYL CIS-TRANS ISOMERASE"/>
    <property type="match status" value="1"/>
</dbReference>
<feature type="compositionally biased region" description="Basic residues" evidence="6">
    <location>
        <begin position="200"/>
        <end position="218"/>
    </location>
</feature>
<keyword evidence="4" id="KW-0697">Rotamase</keyword>
<feature type="compositionally biased region" description="Basic and acidic residues" evidence="6">
    <location>
        <begin position="346"/>
        <end position="372"/>
    </location>
</feature>
<organism evidence="8 9">
    <name type="scientific">Hibiscus trionum</name>
    <name type="common">Flower of an hour</name>
    <dbReference type="NCBI Taxonomy" id="183268"/>
    <lineage>
        <taxon>Eukaryota</taxon>
        <taxon>Viridiplantae</taxon>
        <taxon>Streptophyta</taxon>
        <taxon>Embryophyta</taxon>
        <taxon>Tracheophyta</taxon>
        <taxon>Spermatophyta</taxon>
        <taxon>Magnoliopsida</taxon>
        <taxon>eudicotyledons</taxon>
        <taxon>Gunneridae</taxon>
        <taxon>Pentapetalae</taxon>
        <taxon>rosids</taxon>
        <taxon>malvids</taxon>
        <taxon>Malvales</taxon>
        <taxon>Malvaceae</taxon>
        <taxon>Malvoideae</taxon>
        <taxon>Hibiscus</taxon>
    </lineage>
</organism>
<accession>A0A9W7IAK0</accession>
<dbReference type="GO" id="GO:0005737">
    <property type="term" value="C:cytoplasm"/>
    <property type="evidence" value="ECO:0007669"/>
    <property type="project" value="TreeGrafter"/>
</dbReference>
<dbReference type="AlphaFoldDB" id="A0A9W7IAK0"/>
<dbReference type="Pfam" id="PF00160">
    <property type="entry name" value="Pro_isomerase"/>
    <property type="match status" value="1"/>
</dbReference>
<evidence type="ECO:0000313" key="8">
    <source>
        <dbReference type="EMBL" id="GMI92850.1"/>
    </source>
</evidence>
<evidence type="ECO:0000256" key="3">
    <source>
        <dbReference type="ARBA" id="ARBA00013194"/>
    </source>
</evidence>
<dbReference type="InterPro" id="IPR029000">
    <property type="entry name" value="Cyclophilin-like_dom_sf"/>
</dbReference>
<feature type="compositionally biased region" description="Polar residues" evidence="6">
    <location>
        <begin position="406"/>
        <end position="419"/>
    </location>
</feature>
<feature type="compositionally biased region" description="Basic residues" evidence="6">
    <location>
        <begin position="260"/>
        <end position="298"/>
    </location>
</feature>
<dbReference type="FunFam" id="2.40.100.10:FF:000022">
    <property type="entry name" value="Peptidyl-prolyl cis-trans isomerase CYP95"/>
    <property type="match status" value="1"/>
</dbReference>
<protein>
    <recommendedName>
        <fullName evidence="3">peptidylprolyl isomerase</fullName>
        <ecNumber evidence="3">5.2.1.8</ecNumber>
    </recommendedName>
</protein>
<comment type="caution">
    <text evidence="8">The sequence shown here is derived from an EMBL/GenBank/DDBJ whole genome shotgun (WGS) entry which is preliminary data.</text>
</comment>
<dbReference type="Proteomes" id="UP001165190">
    <property type="component" value="Unassembled WGS sequence"/>
</dbReference>
<keyword evidence="9" id="KW-1185">Reference proteome</keyword>
<feature type="compositionally biased region" description="Low complexity" evidence="6">
    <location>
        <begin position="714"/>
        <end position="732"/>
    </location>
</feature>
<keyword evidence="5" id="KW-0413">Isomerase</keyword>
<dbReference type="InterPro" id="IPR002130">
    <property type="entry name" value="Cyclophilin-type_PPIase_dom"/>
</dbReference>
<evidence type="ECO:0000259" key="7">
    <source>
        <dbReference type="PROSITE" id="PS50072"/>
    </source>
</evidence>
<feature type="compositionally biased region" description="Basic and acidic residues" evidence="6">
    <location>
        <begin position="379"/>
        <end position="401"/>
    </location>
</feature>
<dbReference type="PRINTS" id="PR00153">
    <property type="entry name" value="CSAPPISMRASE"/>
</dbReference>
<proteinExistence type="inferred from homology"/>
<dbReference type="PANTHER" id="PTHR11071:SF561">
    <property type="entry name" value="PEPTIDYL-PROLYL CIS-TRANS ISOMERASE D-RELATED"/>
    <property type="match status" value="1"/>
</dbReference>
<dbReference type="PROSITE" id="PS50072">
    <property type="entry name" value="CSA_PPIASE_2"/>
    <property type="match status" value="1"/>
</dbReference>
<comment type="similarity">
    <text evidence="2">Belongs to the cyclophilin-type PPIase family.</text>
</comment>